<dbReference type="AlphaFoldDB" id="A0A699K0B0"/>
<dbReference type="GO" id="GO:0003964">
    <property type="term" value="F:RNA-directed DNA polymerase activity"/>
    <property type="evidence" value="ECO:0007669"/>
    <property type="project" value="UniProtKB-KW"/>
</dbReference>
<comment type="caution">
    <text evidence="1">The sequence shown here is derived from an EMBL/GenBank/DDBJ whole genome shotgun (WGS) entry which is preliminary data.</text>
</comment>
<protein>
    <submittedName>
        <fullName evidence="1">Ribonuclease H-like domain, reverse transcriptase, RNA-dependent DNA polymerase</fullName>
    </submittedName>
</protein>
<name>A0A699K0B0_TANCI</name>
<sequence length="31" mass="3393">VYPHVNKDIGIVDSGCSRSITGNKDKLDDFV</sequence>
<dbReference type="EMBL" id="BKCJ010469627">
    <property type="protein sequence ID" value="GFA69083.1"/>
    <property type="molecule type" value="Genomic_DNA"/>
</dbReference>
<organism evidence="1">
    <name type="scientific">Tanacetum cinerariifolium</name>
    <name type="common">Dalmatian daisy</name>
    <name type="synonym">Chrysanthemum cinerariifolium</name>
    <dbReference type="NCBI Taxonomy" id="118510"/>
    <lineage>
        <taxon>Eukaryota</taxon>
        <taxon>Viridiplantae</taxon>
        <taxon>Streptophyta</taxon>
        <taxon>Embryophyta</taxon>
        <taxon>Tracheophyta</taxon>
        <taxon>Spermatophyta</taxon>
        <taxon>Magnoliopsida</taxon>
        <taxon>eudicotyledons</taxon>
        <taxon>Gunneridae</taxon>
        <taxon>Pentapetalae</taxon>
        <taxon>asterids</taxon>
        <taxon>campanulids</taxon>
        <taxon>Asterales</taxon>
        <taxon>Asteraceae</taxon>
        <taxon>Asteroideae</taxon>
        <taxon>Anthemideae</taxon>
        <taxon>Anthemidinae</taxon>
        <taxon>Tanacetum</taxon>
    </lineage>
</organism>
<keyword evidence="1" id="KW-0808">Transferase</keyword>
<keyword evidence="1" id="KW-0695">RNA-directed DNA polymerase</keyword>
<accession>A0A699K0B0</accession>
<reference evidence="1" key="1">
    <citation type="journal article" date="2019" name="Sci. Rep.">
        <title>Draft genome of Tanacetum cinerariifolium, the natural source of mosquito coil.</title>
        <authorList>
            <person name="Yamashiro T."/>
            <person name="Shiraishi A."/>
            <person name="Satake H."/>
            <person name="Nakayama K."/>
        </authorList>
    </citation>
    <scope>NUCLEOTIDE SEQUENCE</scope>
</reference>
<evidence type="ECO:0000313" key="1">
    <source>
        <dbReference type="EMBL" id="GFA69083.1"/>
    </source>
</evidence>
<proteinExistence type="predicted"/>
<gene>
    <name evidence="1" type="ORF">Tci_641055</name>
</gene>
<keyword evidence="1" id="KW-0548">Nucleotidyltransferase</keyword>
<feature type="non-terminal residue" evidence="1">
    <location>
        <position position="1"/>
    </location>
</feature>